<reference evidence="12" key="1">
    <citation type="submission" date="2020-10" db="EMBL/GenBank/DDBJ databases">
        <authorList>
            <person name="Gilroy R."/>
        </authorList>
    </citation>
    <scope>NUCLEOTIDE SEQUENCE</scope>
    <source>
        <strain evidence="12">ChiSjej6B24-2974</strain>
    </source>
</reference>
<comment type="similarity">
    <text evidence="10">Belongs to the ApbE family.</text>
</comment>
<dbReference type="Gene3D" id="3.10.520.10">
    <property type="entry name" value="ApbE-like domains"/>
    <property type="match status" value="1"/>
</dbReference>
<dbReference type="InterPro" id="IPR024932">
    <property type="entry name" value="ApbE"/>
</dbReference>
<keyword evidence="3 10" id="KW-0285">Flavoprotein</keyword>
<reference evidence="12" key="2">
    <citation type="journal article" date="2021" name="PeerJ">
        <title>Extensive microbial diversity within the chicken gut microbiome revealed by metagenomics and culture.</title>
        <authorList>
            <person name="Gilroy R."/>
            <person name="Ravi A."/>
            <person name="Getino M."/>
            <person name="Pursley I."/>
            <person name="Horton D.L."/>
            <person name="Alikhan N.F."/>
            <person name="Baker D."/>
            <person name="Gharbi K."/>
            <person name="Hall N."/>
            <person name="Watson M."/>
            <person name="Adriaenssens E.M."/>
            <person name="Foster-Nyarko E."/>
            <person name="Jarju S."/>
            <person name="Secka A."/>
            <person name="Antonio M."/>
            <person name="Oren A."/>
            <person name="Chaudhuri R.R."/>
            <person name="La Ragione R."/>
            <person name="Hildebrand F."/>
            <person name="Pallen M.J."/>
        </authorList>
    </citation>
    <scope>NUCLEOTIDE SEQUENCE</scope>
    <source>
        <strain evidence="12">ChiSjej6B24-2974</strain>
    </source>
</reference>
<evidence type="ECO:0000313" key="13">
    <source>
        <dbReference type="Proteomes" id="UP000824260"/>
    </source>
</evidence>
<dbReference type="GO" id="GO:0046872">
    <property type="term" value="F:metal ion binding"/>
    <property type="evidence" value="ECO:0007669"/>
    <property type="project" value="UniProtKB-UniRule"/>
</dbReference>
<evidence type="ECO:0000313" key="12">
    <source>
        <dbReference type="EMBL" id="HIQ82454.1"/>
    </source>
</evidence>
<sequence>MDTYMTITAYGEEAQSALEAAEERIHALEGLWSVTDAESEIYALNHAGGAAVPISADTEAILRFALEMAERTQGRFDPTIYPLLTAWGFTTGSHQVPAPEEIAALLPLVGYGQIALSGGEASLPEGVEVDLGAIGKGYAGDEAVAVLRQYGVSCALLNLGGGVQVIGARPDGNPWRVGVLMPFTQENFCVLEVEDCAVITSGDYQRYFTAEDGRLYGHILDPDTGYPAQSGLTSVTIAGAEGKVCDALSTALFVMGLDGAIEHWRAHDDFEMLLLTDENGVYITEGLEDAFSLADGYADMEVTVIRR</sequence>
<feature type="binding site" evidence="11">
    <location>
        <position position="246"/>
    </location>
    <ligand>
        <name>Mg(2+)</name>
        <dbReference type="ChEBI" id="CHEBI:18420"/>
    </ligand>
</feature>
<evidence type="ECO:0000256" key="9">
    <source>
        <dbReference type="ARBA" id="ARBA00048540"/>
    </source>
</evidence>
<dbReference type="Proteomes" id="UP000824260">
    <property type="component" value="Unassembled WGS sequence"/>
</dbReference>
<gene>
    <name evidence="12" type="ORF">IAA52_05070</name>
</gene>
<keyword evidence="7 10" id="KW-0460">Magnesium</keyword>
<comment type="caution">
    <text evidence="12">The sequence shown here is derived from an EMBL/GenBank/DDBJ whole genome shotgun (WGS) entry which is preliminary data.</text>
</comment>
<evidence type="ECO:0000256" key="8">
    <source>
        <dbReference type="ARBA" id="ARBA00031306"/>
    </source>
</evidence>
<dbReference type="PIRSF" id="PIRSF006268">
    <property type="entry name" value="ApbE"/>
    <property type="match status" value="1"/>
</dbReference>
<evidence type="ECO:0000256" key="6">
    <source>
        <dbReference type="ARBA" id="ARBA00022827"/>
    </source>
</evidence>
<organism evidence="12 13">
    <name type="scientific">Candidatus Pullichristensenella stercorigallinarum</name>
    <dbReference type="NCBI Taxonomy" id="2840909"/>
    <lineage>
        <taxon>Bacteria</taxon>
        <taxon>Bacillati</taxon>
        <taxon>Bacillota</taxon>
        <taxon>Clostridia</taxon>
        <taxon>Candidatus Pullichristensenella</taxon>
    </lineage>
</organism>
<keyword evidence="5 10" id="KW-0479">Metal-binding</keyword>
<evidence type="ECO:0000256" key="7">
    <source>
        <dbReference type="ARBA" id="ARBA00022842"/>
    </source>
</evidence>
<comment type="cofactor">
    <cofactor evidence="11">
        <name>Mg(2+)</name>
        <dbReference type="ChEBI" id="CHEBI:18420"/>
    </cofactor>
    <cofactor evidence="11">
        <name>Mn(2+)</name>
        <dbReference type="ChEBI" id="CHEBI:29035"/>
    </cofactor>
    <text evidence="11">Magnesium. Can also use manganese.</text>
</comment>
<comment type="catalytic activity">
    <reaction evidence="9 10">
        <text>L-threonyl-[protein] + FAD = FMN-L-threonyl-[protein] + AMP + H(+)</text>
        <dbReference type="Rhea" id="RHEA:36847"/>
        <dbReference type="Rhea" id="RHEA-COMP:11060"/>
        <dbReference type="Rhea" id="RHEA-COMP:11061"/>
        <dbReference type="ChEBI" id="CHEBI:15378"/>
        <dbReference type="ChEBI" id="CHEBI:30013"/>
        <dbReference type="ChEBI" id="CHEBI:57692"/>
        <dbReference type="ChEBI" id="CHEBI:74257"/>
        <dbReference type="ChEBI" id="CHEBI:456215"/>
        <dbReference type="EC" id="2.7.1.180"/>
    </reaction>
</comment>
<dbReference type="PANTHER" id="PTHR30040:SF2">
    <property type="entry name" value="FAD:PROTEIN FMN TRANSFERASE"/>
    <property type="match status" value="1"/>
</dbReference>
<dbReference type="GO" id="GO:0016740">
    <property type="term" value="F:transferase activity"/>
    <property type="evidence" value="ECO:0007669"/>
    <property type="project" value="UniProtKB-UniRule"/>
</dbReference>
<feature type="binding site" evidence="11">
    <location>
        <position position="250"/>
    </location>
    <ligand>
        <name>Mg(2+)</name>
        <dbReference type="ChEBI" id="CHEBI:18420"/>
    </ligand>
</feature>
<proteinExistence type="inferred from homology"/>
<evidence type="ECO:0000256" key="5">
    <source>
        <dbReference type="ARBA" id="ARBA00022723"/>
    </source>
</evidence>
<evidence type="ECO:0000256" key="10">
    <source>
        <dbReference type="PIRNR" id="PIRNR006268"/>
    </source>
</evidence>
<keyword evidence="4 10" id="KW-0808">Transferase</keyword>
<protein>
    <recommendedName>
        <fullName evidence="2 10">FAD:protein FMN transferase</fullName>
        <ecNumber evidence="1 10">2.7.1.180</ecNumber>
    </recommendedName>
    <alternativeName>
        <fullName evidence="8 10">Flavin transferase</fullName>
    </alternativeName>
</protein>
<evidence type="ECO:0000256" key="11">
    <source>
        <dbReference type="PIRSR" id="PIRSR006268-2"/>
    </source>
</evidence>
<dbReference type="InterPro" id="IPR003374">
    <property type="entry name" value="ApbE-like_sf"/>
</dbReference>
<evidence type="ECO:0000256" key="2">
    <source>
        <dbReference type="ARBA" id="ARBA00016337"/>
    </source>
</evidence>
<dbReference type="AlphaFoldDB" id="A0A9D0ZNB7"/>
<evidence type="ECO:0000256" key="4">
    <source>
        <dbReference type="ARBA" id="ARBA00022679"/>
    </source>
</evidence>
<dbReference type="SUPFAM" id="SSF143631">
    <property type="entry name" value="ApbE-like"/>
    <property type="match status" value="1"/>
</dbReference>
<name>A0A9D0ZNB7_9FIRM</name>
<accession>A0A9D0ZNB7</accession>
<dbReference type="PANTHER" id="PTHR30040">
    <property type="entry name" value="THIAMINE BIOSYNTHESIS LIPOPROTEIN APBE"/>
    <property type="match status" value="1"/>
</dbReference>
<evidence type="ECO:0000256" key="3">
    <source>
        <dbReference type="ARBA" id="ARBA00022630"/>
    </source>
</evidence>
<feature type="binding site" evidence="11">
    <location>
        <position position="133"/>
    </location>
    <ligand>
        <name>Mg(2+)</name>
        <dbReference type="ChEBI" id="CHEBI:18420"/>
    </ligand>
</feature>
<dbReference type="EC" id="2.7.1.180" evidence="1 10"/>
<dbReference type="Pfam" id="PF02424">
    <property type="entry name" value="ApbE"/>
    <property type="match status" value="1"/>
</dbReference>
<keyword evidence="6 10" id="KW-0274">FAD</keyword>
<evidence type="ECO:0000256" key="1">
    <source>
        <dbReference type="ARBA" id="ARBA00011955"/>
    </source>
</evidence>
<dbReference type="EMBL" id="DVFZ01000051">
    <property type="protein sequence ID" value="HIQ82454.1"/>
    <property type="molecule type" value="Genomic_DNA"/>
</dbReference>